<sequence>MDILKAEIIKKRKQLEESNILQNNRKYFRRGELIAKDQEVKEIQENNDEDVKVNTAQQEEDSVTDGSSEHLTLPRHEVIRRLRERGEPILLFGESEIEAFKRLRKCEILEPEVNKGFRNDFQEAMEQVDQAYLNEILASSKPQNRDGKGDVNVPDEGVTYEDLQKIF</sequence>
<dbReference type="FunFam" id="4.10.280.110:FF:000001">
    <property type="entry name" value="pre-mRNA-splicing factor 18 isoform X2"/>
    <property type="match status" value="1"/>
</dbReference>
<dbReference type="InterPro" id="IPR014906">
    <property type="entry name" value="PRP4-like"/>
</dbReference>
<name>A0AAW0ZXX9_9HYME</name>
<feature type="region of interest" description="Disordered" evidence="1">
    <location>
        <begin position="44"/>
        <end position="71"/>
    </location>
</feature>
<dbReference type="GO" id="GO:0046540">
    <property type="term" value="C:U4/U6 x U5 tri-snRNP complex"/>
    <property type="evidence" value="ECO:0007669"/>
    <property type="project" value="TreeGrafter"/>
</dbReference>
<dbReference type="Pfam" id="PF08799">
    <property type="entry name" value="PRP4"/>
    <property type="match status" value="1"/>
</dbReference>
<dbReference type="GO" id="GO:0000350">
    <property type="term" value="P:generation of catalytic spliceosome for second transesterification step"/>
    <property type="evidence" value="ECO:0007669"/>
    <property type="project" value="TreeGrafter"/>
</dbReference>
<evidence type="ECO:0000256" key="1">
    <source>
        <dbReference type="SAM" id="MobiDB-lite"/>
    </source>
</evidence>
<protein>
    <recommendedName>
        <fullName evidence="2">Pre-mRNA processing factor 4 (PRP4)-like domain-containing protein</fullName>
    </recommendedName>
</protein>
<evidence type="ECO:0000313" key="3">
    <source>
        <dbReference type="EMBL" id="KAK9301571.1"/>
    </source>
</evidence>
<dbReference type="AlphaFoldDB" id="A0AAW0ZXX9"/>
<gene>
    <name evidence="3" type="ORF">QLX08_006122</name>
</gene>
<dbReference type="PANTHER" id="PTHR13007">
    <property type="entry name" value="PRE-MRNA SPLICING FACTOR-RELATED"/>
    <property type="match status" value="1"/>
</dbReference>
<reference evidence="3 4" key="1">
    <citation type="submission" date="2024-05" db="EMBL/GenBank/DDBJ databases">
        <title>The nuclear and mitochondrial genome assemblies of Tetragonisca angustula (Apidae: Meliponini), a tiny yet remarkable pollinator in the Neotropics.</title>
        <authorList>
            <person name="Ferrari R."/>
            <person name="Ricardo P.C."/>
            <person name="Dias F.C."/>
            <person name="Araujo N.S."/>
            <person name="Soares D.O."/>
            <person name="Zhou Q.-S."/>
            <person name="Zhu C.-D."/>
            <person name="Coutinho L."/>
            <person name="Airas M.C."/>
            <person name="Batista T.M."/>
        </authorList>
    </citation>
    <scope>NUCLEOTIDE SEQUENCE [LARGE SCALE GENOMIC DNA]</scope>
    <source>
        <strain evidence="3">ASF017062</strain>
        <tissue evidence="3">Abdomen</tissue>
    </source>
</reference>
<dbReference type="InterPro" id="IPR039979">
    <property type="entry name" value="PRPF18"/>
</dbReference>
<dbReference type="GO" id="GO:0005682">
    <property type="term" value="C:U5 snRNP"/>
    <property type="evidence" value="ECO:0007669"/>
    <property type="project" value="TreeGrafter"/>
</dbReference>
<dbReference type="GO" id="GO:0071021">
    <property type="term" value="C:U2-type post-spliceosomal complex"/>
    <property type="evidence" value="ECO:0007669"/>
    <property type="project" value="TreeGrafter"/>
</dbReference>
<proteinExistence type="predicted"/>
<organism evidence="3 4">
    <name type="scientific">Tetragonisca angustula</name>
    <dbReference type="NCBI Taxonomy" id="166442"/>
    <lineage>
        <taxon>Eukaryota</taxon>
        <taxon>Metazoa</taxon>
        <taxon>Ecdysozoa</taxon>
        <taxon>Arthropoda</taxon>
        <taxon>Hexapoda</taxon>
        <taxon>Insecta</taxon>
        <taxon>Pterygota</taxon>
        <taxon>Neoptera</taxon>
        <taxon>Endopterygota</taxon>
        <taxon>Hymenoptera</taxon>
        <taxon>Apocrita</taxon>
        <taxon>Aculeata</taxon>
        <taxon>Apoidea</taxon>
        <taxon>Anthophila</taxon>
        <taxon>Apidae</taxon>
        <taxon>Tetragonisca</taxon>
    </lineage>
</organism>
<keyword evidence="4" id="KW-1185">Reference proteome</keyword>
<dbReference type="Proteomes" id="UP001432146">
    <property type="component" value="Unassembled WGS sequence"/>
</dbReference>
<dbReference type="SMART" id="SM00500">
    <property type="entry name" value="SFM"/>
    <property type="match status" value="1"/>
</dbReference>
<comment type="caution">
    <text evidence="3">The sequence shown here is derived from an EMBL/GenBank/DDBJ whole genome shotgun (WGS) entry which is preliminary data.</text>
</comment>
<dbReference type="EMBL" id="JAWNGG020000109">
    <property type="protein sequence ID" value="KAK9301571.1"/>
    <property type="molecule type" value="Genomic_DNA"/>
</dbReference>
<dbReference type="SUPFAM" id="SSF158230">
    <property type="entry name" value="PRP4-like"/>
    <property type="match status" value="1"/>
</dbReference>
<accession>A0AAW0ZXX9</accession>
<feature type="domain" description="Pre-mRNA processing factor 4 (PRP4)-like" evidence="2">
    <location>
        <begin position="73"/>
        <end position="123"/>
    </location>
</feature>
<dbReference type="Gene3D" id="4.10.280.110">
    <property type="entry name" value="Pre-mRNA processing factor 4 domain"/>
    <property type="match status" value="1"/>
</dbReference>
<evidence type="ECO:0000259" key="2">
    <source>
        <dbReference type="SMART" id="SM00500"/>
    </source>
</evidence>
<dbReference type="PANTHER" id="PTHR13007:SF19">
    <property type="entry name" value="PRE-MRNA-SPLICING FACTOR 18"/>
    <property type="match status" value="1"/>
</dbReference>
<evidence type="ECO:0000313" key="4">
    <source>
        <dbReference type="Proteomes" id="UP001432146"/>
    </source>
</evidence>
<dbReference type="InterPro" id="IPR036285">
    <property type="entry name" value="PRP4-like_sf"/>
</dbReference>